<dbReference type="InterPro" id="IPR022383">
    <property type="entry name" value="Lactate/malate_DH_C"/>
</dbReference>
<dbReference type="Pfam" id="PF02866">
    <property type="entry name" value="Ldh_1_C"/>
    <property type="match status" value="1"/>
</dbReference>
<name>A0A2S0MCH1_9BURK</name>
<dbReference type="Pfam" id="PF00056">
    <property type="entry name" value="Ldh_1_N"/>
    <property type="match status" value="1"/>
</dbReference>
<dbReference type="RefSeq" id="WP_106702034.1">
    <property type="nucleotide sequence ID" value="NZ_CP027666.1"/>
</dbReference>
<evidence type="ECO:0000256" key="5">
    <source>
        <dbReference type="PIRSR" id="PIRSR000102-3"/>
    </source>
</evidence>
<evidence type="ECO:0000256" key="4">
    <source>
        <dbReference type="PIRSR" id="PIRSR000102-1"/>
    </source>
</evidence>
<protein>
    <submittedName>
        <fullName evidence="9">L-lactate dehydrogenase</fullName>
    </submittedName>
</protein>
<dbReference type="PANTHER" id="PTHR43128">
    <property type="entry name" value="L-2-HYDROXYCARBOXYLATE DEHYDROGENASE (NAD(P)(+))"/>
    <property type="match status" value="1"/>
</dbReference>
<evidence type="ECO:0000313" key="10">
    <source>
        <dbReference type="Proteomes" id="UP000239709"/>
    </source>
</evidence>
<evidence type="ECO:0000259" key="7">
    <source>
        <dbReference type="Pfam" id="PF00056"/>
    </source>
</evidence>
<accession>A0A2S0MCH1</accession>
<evidence type="ECO:0000259" key="8">
    <source>
        <dbReference type="Pfam" id="PF02866"/>
    </source>
</evidence>
<dbReference type="PIRSF" id="PIRSF000102">
    <property type="entry name" value="Lac_mal_DH"/>
    <property type="match status" value="1"/>
</dbReference>
<feature type="binding site" evidence="5">
    <location>
        <position position="34"/>
    </location>
    <ligand>
        <name>NAD(+)</name>
        <dbReference type="ChEBI" id="CHEBI:57540"/>
    </ligand>
</feature>
<evidence type="ECO:0000256" key="1">
    <source>
        <dbReference type="ARBA" id="ARBA00003966"/>
    </source>
</evidence>
<dbReference type="InterPro" id="IPR001236">
    <property type="entry name" value="Lactate/malate_DH_N"/>
</dbReference>
<dbReference type="InterPro" id="IPR036291">
    <property type="entry name" value="NAD(P)-bd_dom_sf"/>
</dbReference>
<keyword evidence="10" id="KW-1185">Reference proteome</keyword>
<dbReference type="PRINTS" id="PR00086">
    <property type="entry name" value="LLDHDRGNASE"/>
</dbReference>
<dbReference type="InterPro" id="IPR015955">
    <property type="entry name" value="Lactate_DH/Glyco_Ohase_4_C"/>
</dbReference>
<feature type="active site" description="Proton acceptor" evidence="4">
    <location>
        <position position="174"/>
    </location>
</feature>
<comment type="function">
    <text evidence="1">Catalyzes the reversible oxidation of malate to oxaloacetate.</text>
</comment>
<evidence type="ECO:0000256" key="3">
    <source>
        <dbReference type="ARBA" id="ARBA00023027"/>
    </source>
</evidence>
<evidence type="ECO:0000313" key="9">
    <source>
        <dbReference type="EMBL" id="AVO33471.1"/>
    </source>
</evidence>
<feature type="binding site" evidence="5">
    <location>
        <position position="94"/>
    </location>
    <ligand>
        <name>NAD(+)</name>
        <dbReference type="ChEBI" id="CHEBI:57540"/>
    </ligand>
</feature>
<dbReference type="EMBL" id="CP027666">
    <property type="protein sequence ID" value="AVO33471.1"/>
    <property type="molecule type" value="Genomic_DNA"/>
</dbReference>
<dbReference type="Gene3D" id="3.90.110.10">
    <property type="entry name" value="Lactate dehydrogenase/glycoside hydrolase, family 4, C-terminal"/>
    <property type="match status" value="1"/>
</dbReference>
<keyword evidence="3 5" id="KW-0520">NAD</keyword>
<feature type="domain" description="Lactate/malate dehydrogenase C-terminal" evidence="8">
    <location>
        <begin position="146"/>
        <end position="311"/>
    </location>
</feature>
<feature type="binding site" evidence="5">
    <location>
        <begin position="9"/>
        <end position="14"/>
    </location>
    <ligand>
        <name>NAD(+)</name>
        <dbReference type="ChEBI" id="CHEBI:57540"/>
    </ligand>
</feature>
<dbReference type="Gene3D" id="3.40.50.720">
    <property type="entry name" value="NAD(P)-binding Rossmann-like Domain"/>
    <property type="match status" value="1"/>
</dbReference>
<dbReference type="SUPFAM" id="SSF51735">
    <property type="entry name" value="NAD(P)-binding Rossmann-fold domains"/>
    <property type="match status" value="1"/>
</dbReference>
<dbReference type="InterPro" id="IPR001557">
    <property type="entry name" value="L-lactate/malate_DH"/>
</dbReference>
<proteinExistence type="inferred from homology"/>
<dbReference type="SUPFAM" id="SSF56327">
    <property type="entry name" value="LDH C-terminal domain-like"/>
    <property type="match status" value="1"/>
</dbReference>
<dbReference type="GO" id="GO:0006089">
    <property type="term" value="P:lactate metabolic process"/>
    <property type="evidence" value="ECO:0007669"/>
    <property type="project" value="TreeGrafter"/>
</dbReference>
<gene>
    <name evidence="9" type="ORF">C6570_03785</name>
</gene>
<evidence type="ECO:0000256" key="2">
    <source>
        <dbReference type="ARBA" id="ARBA00023002"/>
    </source>
</evidence>
<feature type="domain" description="Lactate/malate dehydrogenase N-terminal" evidence="7">
    <location>
        <begin position="4"/>
        <end position="140"/>
    </location>
</feature>
<keyword evidence="2 6" id="KW-0560">Oxidoreductase</keyword>
<dbReference type="OrthoDB" id="9802969at2"/>
<comment type="similarity">
    <text evidence="6">Belongs to the LDH/MDH superfamily.</text>
</comment>
<dbReference type="AlphaFoldDB" id="A0A2S0MCH1"/>
<evidence type="ECO:0000256" key="6">
    <source>
        <dbReference type="RuleBase" id="RU003369"/>
    </source>
</evidence>
<dbReference type="GO" id="GO:0004459">
    <property type="term" value="F:L-lactate dehydrogenase (NAD+) activity"/>
    <property type="evidence" value="ECO:0007669"/>
    <property type="project" value="TreeGrafter"/>
</dbReference>
<dbReference type="PANTHER" id="PTHR43128:SF16">
    <property type="entry name" value="L-LACTATE DEHYDROGENASE"/>
    <property type="match status" value="1"/>
</dbReference>
<organism evidence="9 10">
    <name type="scientific">Ottowia oryzae</name>
    <dbReference type="NCBI Taxonomy" id="2109914"/>
    <lineage>
        <taxon>Bacteria</taxon>
        <taxon>Pseudomonadati</taxon>
        <taxon>Pseudomonadota</taxon>
        <taxon>Betaproteobacteria</taxon>
        <taxon>Burkholderiales</taxon>
        <taxon>Comamonadaceae</taxon>
        <taxon>Ottowia</taxon>
    </lineage>
</organism>
<sequence length="319" mass="32306">MGARIGVIGAGQVGAAAAYLLSGTAGVSDVVLVDVNTARAAGEAADIGHAAAFGNAARVSEGGYADLAGASVVVITAGASLQPGQTRLQLVQKNLGIADNVVEQVLRAAPDTVLLFATNPVDVMPALAVLRWGVPASRAIGTGCMLDSTRFRDRLAHHLKVAPGAVHAYVYGEHGDSQVLHWSSAVAGGVPILSFAEQLGRPIDAALQQTMAEDVRDAAYRIKAGKGVSNFGIGGCIARLVHALVADEQGVFPVSTFMPEVLGVRDTCVSLPHVLGAGGASHAFMPPLSATEGEALAASAAVVATTLREGMAALPPRTA</sequence>
<dbReference type="KEGG" id="otk:C6570_03785"/>
<dbReference type="Proteomes" id="UP000239709">
    <property type="component" value="Chromosome"/>
</dbReference>
<reference evidence="9 10" key="1">
    <citation type="submission" date="2018-03" db="EMBL/GenBank/DDBJ databases">
        <title>Genome sequencing of Ottowia sp.</title>
        <authorList>
            <person name="Kim S.-J."/>
            <person name="Heo J."/>
            <person name="Kwon S.-W."/>
        </authorList>
    </citation>
    <scope>NUCLEOTIDE SEQUENCE [LARGE SCALE GENOMIC DNA]</scope>
    <source>
        <strain evidence="9 10">KADR8-3</strain>
    </source>
</reference>